<evidence type="ECO:0000256" key="6">
    <source>
        <dbReference type="SAM" id="MobiDB-lite"/>
    </source>
</evidence>
<dbReference type="RefSeq" id="WP_271993997.1">
    <property type="nucleotide sequence ID" value="NZ_JAQNDN010000001.1"/>
</dbReference>
<evidence type="ECO:0000256" key="5">
    <source>
        <dbReference type="ARBA" id="ARBA00023136"/>
    </source>
</evidence>
<dbReference type="EMBL" id="JAQNDN010000001">
    <property type="protein sequence ID" value="MDC0666444.1"/>
    <property type="molecule type" value="Genomic_DNA"/>
</dbReference>
<comment type="subcellular location">
    <subcellularLocation>
        <location evidence="1">Membrane</location>
        <topology evidence="1">Single-pass membrane protein</topology>
    </subcellularLocation>
</comment>
<dbReference type="InterPro" id="IPR013517">
    <property type="entry name" value="FG-GAP"/>
</dbReference>
<keyword evidence="5" id="KW-0472">Membrane</keyword>
<evidence type="ECO:0000256" key="3">
    <source>
        <dbReference type="ARBA" id="ARBA00022729"/>
    </source>
</evidence>
<dbReference type="PANTHER" id="PTHR21419">
    <property type="match status" value="1"/>
</dbReference>
<protein>
    <submittedName>
        <fullName evidence="7">VCBS repeat-containing protein</fullName>
    </submittedName>
</protein>
<dbReference type="InterPro" id="IPR045232">
    <property type="entry name" value="FAM234"/>
</dbReference>
<evidence type="ECO:0000313" key="7">
    <source>
        <dbReference type="EMBL" id="MDC0666444.1"/>
    </source>
</evidence>
<dbReference type="SUPFAM" id="SSF69318">
    <property type="entry name" value="Integrin alpha N-terminal domain"/>
    <property type="match status" value="2"/>
</dbReference>
<reference evidence="7 8" key="1">
    <citation type="submission" date="2022-11" db="EMBL/GenBank/DDBJ databases">
        <title>Minimal conservation of predation-associated metabolite biosynthetic gene clusters underscores biosynthetic potential of Myxococcota including descriptions for ten novel species: Archangium lansinium sp. nov., Myxococcus landrumus sp. nov., Nannocystis bai.</title>
        <authorList>
            <person name="Ahearne A."/>
            <person name="Stevens C."/>
            <person name="Dowd S."/>
        </authorList>
    </citation>
    <scope>NUCLEOTIDE SEQUENCE [LARGE SCALE GENOMIC DNA]</scope>
    <source>
        <strain evidence="7 8">NCELM</strain>
    </source>
</reference>
<proteinExistence type="predicted"/>
<organism evidence="7 8">
    <name type="scientific">Nannocystis radixulma</name>
    <dbReference type="NCBI Taxonomy" id="2995305"/>
    <lineage>
        <taxon>Bacteria</taxon>
        <taxon>Pseudomonadati</taxon>
        <taxon>Myxococcota</taxon>
        <taxon>Polyangia</taxon>
        <taxon>Nannocystales</taxon>
        <taxon>Nannocystaceae</taxon>
        <taxon>Nannocystis</taxon>
    </lineage>
</organism>
<dbReference type="Proteomes" id="UP001217838">
    <property type="component" value="Unassembled WGS sequence"/>
</dbReference>
<evidence type="ECO:0000256" key="2">
    <source>
        <dbReference type="ARBA" id="ARBA00022692"/>
    </source>
</evidence>
<comment type="caution">
    <text evidence="7">The sequence shown here is derived from an EMBL/GenBank/DDBJ whole genome shotgun (WGS) entry which is preliminary data.</text>
</comment>
<evidence type="ECO:0000313" key="8">
    <source>
        <dbReference type="Proteomes" id="UP001217838"/>
    </source>
</evidence>
<name>A0ABT5AX69_9BACT</name>
<evidence type="ECO:0000256" key="4">
    <source>
        <dbReference type="ARBA" id="ARBA00022989"/>
    </source>
</evidence>
<dbReference type="PROSITE" id="PS51257">
    <property type="entry name" value="PROKAR_LIPOPROTEIN"/>
    <property type="match status" value="1"/>
</dbReference>
<keyword evidence="2" id="KW-0812">Transmembrane</keyword>
<keyword evidence="3" id="KW-0732">Signal</keyword>
<feature type="region of interest" description="Disordered" evidence="6">
    <location>
        <begin position="20"/>
        <end position="99"/>
    </location>
</feature>
<sequence>MRWRGFSLGVLWIAACGDSGGRDDDSATGNGPSSTVTDATTASTLPTTTTAGATDSEAGSATDSATVAPTDGTTVGPDPTDTTTGSDMTCVDTPPPGFAGPTDPACAAAPQVGTFQPVLEWNRGTWTTAPTSDQVLMSPIVASLDGDAVPDVAFITYIFGDHYGPGVLRAMSGDGQKEILNVEGQDVCGHSGLAAGDIDGDGQVELVVVTTAGAVKVFEHDGNPKWTSVVAGLHCSTSPGIADFDADGVPEVFAGAVILDADGNERGTGQHGHGFRMSLAADIDEDGQQELVVGNAAYDGFGATEWFNMEADGIPGVADFAGDSKPEIVVSSAGTVRLQDNQGVVLWTATVPGGGGGAPTIADYDGDGEPETGVAGSEYYVVFDTDGSLMWQSVISETESATGSIVYDFEGDGIADVIHADENRVWVFSGVDGAVKLEFDGHGSATQLESPVVVDVDGDGQVEIVFGNNQFYDPAAPKGISVIGDEALSWRPGRQIWNQFQYSITNVADDGTIPAMPVYNWTAHNNYRSGDNSPPDGLAAPDVVLEASICQFLCQDTALQLWVNVGNAGASPLTAGATIEVYGDMGGQETLLASQPFLDVVQPGEYATAIGFDIDGAGYDGLVVRAVAGEEECKLDNNAVELPTPFCNPPE</sequence>
<feature type="compositionally biased region" description="Low complexity" evidence="6">
    <location>
        <begin position="33"/>
        <end position="62"/>
    </location>
</feature>
<dbReference type="Gene3D" id="2.130.10.130">
    <property type="entry name" value="Integrin alpha, N-terminal"/>
    <property type="match status" value="1"/>
</dbReference>
<evidence type="ECO:0000256" key="1">
    <source>
        <dbReference type="ARBA" id="ARBA00004167"/>
    </source>
</evidence>
<keyword evidence="8" id="KW-1185">Reference proteome</keyword>
<dbReference type="Pfam" id="PF13517">
    <property type="entry name" value="FG-GAP_3"/>
    <property type="match status" value="2"/>
</dbReference>
<dbReference type="InterPro" id="IPR028994">
    <property type="entry name" value="Integrin_alpha_N"/>
</dbReference>
<accession>A0ABT5AX69</accession>
<keyword evidence="4" id="KW-1133">Transmembrane helix</keyword>
<gene>
    <name evidence="7" type="ORF">POL58_01785</name>
</gene>
<dbReference type="PANTHER" id="PTHR21419:SF23">
    <property type="entry name" value="PROTEIN DEFECTIVE IN EXINE FORMATION 1"/>
    <property type="match status" value="1"/>
</dbReference>
<feature type="compositionally biased region" description="Low complexity" evidence="6">
    <location>
        <begin position="69"/>
        <end position="85"/>
    </location>
</feature>